<dbReference type="InParanoid" id="A0A0C3AHQ7"/>
<reference evidence="2 3" key="1">
    <citation type="submission" date="2014-04" db="EMBL/GenBank/DDBJ databases">
        <authorList>
            <consortium name="DOE Joint Genome Institute"/>
            <person name="Kuo A."/>
            <person name="Kohler A."/>
            <person name="Nagy L.G."/>
            <person name="Floudas D."/>
            <person name="Copeland A."/>
            <person name="Barry K.W."/>
            <person name="Cichocki N."/>
            <person name="Veneault-Fourrey C."/>
            <person name="LaButti K."/>
            <person name="Lindquist E.A."/>
            <person name="Lipzen A."/>
            <person name="Lundell T."/>
            <person name="Morin E."/>
            <person name="Murat C."/>
            <person name="Sun H."/>
            <person name="Tunlid A."/>
            <person name="Henrissat B."/>
            <person name="Grigoriev I.V."/>
            <person name="Hibbett D.S."/>
            <person name="Martin F."/>
            <person name="Nordberg H.P."/>
            <person name="Cantor M.N."/>
            <person name="Hua S.X."/>
        </authorList>
    </citation>
    <scope>NUCLEOTIDE SEQUENCE [LARGE SCALE GENOMIC DNA]</scope>
    <source>
        <strain evidence="2 3">Foug A</strain>
    </source>
</reference>
<dbReference type="InterPro" id="IPR000477">
    <property type="entry name" value="RT_dom"/>
</dbReference>
<dbReference type="AlphaFoldDB" id="A0A0C3AHQ7"/>
<keyword evidence="3" id="KW-1185">Reference proteome</keyword>
<evidence type="ECO:0000313" key="3">
    <source>
        <dbReference type="Proteomes" id="UP000053989"/>
    </source>
</evidence>
<evidence type="ECO:0000259" key="1">
    <source>
        <dbReference type="Pfam" id="PF00078"/>
    </source>
</evidence>
<evidence type="ECO:0000313" key="2">
    <source>
        <dbReference type="EMBL" id="KIM64467.1"/>
    </source>
</evidence>
<reference evidence="3" key="2">
    <citation type="submission" date="2015-01" db="EMBL/GenBank/DDBJ databases">
        <title>Evolutionary Origins and Diversification of the Mycorrhizal Mutualists.</title>
        <authorList>
            <consortium name="DOE Joint Genome Institute"/>
            <consortium name="Mycorrhizal Genomics Consortium"/>
            <person name="Kohler A."/>
            <person name="Kuo A."/>
            <person name="Nagy L.G."/>
            <person name="Floudas D."/>
            <person name="Copeland A."/>
            <person name="Barry K.W."/>
            <person name="Cichocki N."/>
            <person name="Veneault-Fourrey C."/>
            <person name="LaButti K."/>
            <person name="Lindquist E.A."/>
            <person name="Lipzen A."/>
            <person name="Lundell T."/>
            <person name="Morin E."/>
            <person name="Murat C."/>
            <person name="Riley R."/>
            <person name="Ohm R."/>
            <person name="Sun H."/>
            <person name="Tunlid A."/>
            <person name="Henrissat B."/>
            <person name="Grigoriev I.V."/>
            <person name="Hibbett D.S."/>
            <person name="Martin F."/>
        </authorList>
    </citation>
    <scope>NUCLEOTIDE SEQUENCE [LARGE SCALE GENOMIC DNA]</scope>
    <source>
        <strain evidence="3">Foug A</strain>
    </source>
</reference>
<sequence>MHCNKAGPDGIPYELWQHLHCKFQLDSKAQTPSFNVISCMKTVLNNIQEHGVDARTQFTLGWMCPIYKKKERDQIKNYHPITLLNTNYKLLMKTLSIHLASHIHSLIHPDQTGFIPKRSIFDPIRLSQTMCAYYADFMEEDSVIVALDQEKADDKIDHHYLLETLKKFQLPDRFIQTVHFLYKNAETAVIINGVANTPFSMI</sequence>
<protein>
    <recommendedName>
        <fullName evidence="1">Reverse transcriptase domain-containing protein</fullName>
    </recommendedName>
</protein>
<dbReference type="STRING" id="1036808.A0A0C3AHQ7"/>
<organism evidence="2 3">
    <name type="scientific">Scleroderma citrinum Foug A</name>
    <dbReference type="NCBI Taxonomy" id="1036808"/>
    <lineage>
        <taxon>Eukaryota</taxon>
        <taxon>Fungi</taxon>
        <taxon>Dikarya</taxon>
        <taxon>Basidiomycota</taxon>
        <taxon>Agaricomycotina</taxon>
        <taxon>Agaricomycetes</taxon>
        <taxon>Agaricomycetidae</taxon>
        <taxon>Boletales</taxon>
        <taxon>Sclerodermatineae</taxon>
        <taxon>Sclerodermataceae</taxon>
        <taxon>Scleroderma</taxon>
    </lineage>
</organism>
<name>A0A0C3AHQ7_9AGAM</name>
<dbReference type="Proteomes" id="UP000053989">
    <property type="component" value="Unassembled WGS sequence"/>
</dbReference>
<dbReference type="OrthoDB" id="2751000at2759"/>
<dbReference type="EMBL" id="KN822028">
    <property type="protein sequence ID" value="KIM64467.1"/>
    <property type="molecule type" value="Genomic_DNA"/>
</dbReference>
<dbReference type="PANTHER" id="PTHR31635">
    <property type="entry name" value="REVERSE TRANSCRIPTASE DOMAIN-CONTAINING PROTEIN-RELATED"/>
    <property type="match status" value="1"/>
</dbReference>
<accession>A0A0C3AHQ7</accession>
<dbReference type="PANTHER" id="PTHR31635:SF196">
    <property type="entry name" value="REVERSE TRANSCRIPTASE DOMAIN-CONTAINING PROTEIN-RELATED"/>
    <property type="match status" value="1"/>
</dbReference>
<dbReference type="HOGENOM" id="CLU_1355365_0_0_1"/>
<feature type="domain" description="Reverse transcriptase" evidence="1">
    <location>
        <begin position="68"/>
        <end position="188"/>
    </location>
</feature>
<dbReference type="Pfam" id="PF00078">
    <property type="entry name" value="RVT_1"/>
    <property type="match status" value="1"/>
</dbReference>
<gene>
    <name evidence="2" type="ORF">SCLCIDRAFT_15234</name>
</gene>
<proteinExistence type="predicted"/>